<dbReference type="Proteomes" id="UP000001554">
    <property type="component" value="Chromosome 12"/>
</dbReference>
<dbReference type="OrthoDB" id="9934809at2759"/>
<keyword evidence="1" id="KW-1185">Reference proteome</keyword>
<reference evidence="1" key="1">
    <citation type="journal article" date="2020" name="Nat. Ecol. Evol.">
        <title>Deeply conserved synteny resolves early events in vertebrate evolution.</title>
        <authorList>
            <person name="Simakov O."/>
            <person name="Marletaz F."/>
            <person name="Yue J.X."/>
            <person name="O'Connell B."/>
            <person name="Jenkins J."/>
            <person name="Brandt A."/>
            <person name="Calef R."/>
            <person name="Tung C.H."/>
            <person name="Huang T.K."/>
            <person name="Schmutz J."/>
            <person name="Satoh N."/>
            <person name="Yu J.K."/>
            <person name="Putnam N.H."/>
            <person name="Green R.E."/>
            <person name="Rokhsar D.S."/>
        </authorList>
    </citation>
    <scope>NUCLEOTIDE SEQUENCE [LARGE SCALE GENOMIC DNA]</scope>
    <source>
        <strain evidence="1">S238N-H82</strain>
    </source>
</reference>
<dbReference type="OMA" id="ISWANCT"/>
<evidence type="ECO:0000313" key="1">
    <source>
        <dbReference type="Proteomes" id="UP000001554"/>
    </source>
</evidence>
<gene>
    <name evidence="2" type="primary">LOC118428243</name>
</gene>
<name>A0A9J7M4G7_BRAFL</name>
<reference evidence="2" key="2">
    <citation type="submission" date="2025-08" db="UniProtKB">
        <authorList>
            <consortium name="RefSeq"/>
        </authorList>
    </citation>
    <scope>IDENTIFICATION</scope>
    <source>
        <strain evidence="2">S238N-H82</strain>
        <tissue evidence="2">Testes</tissue>
    </source>
</reference>
<dbReference type="KEGG" id="bfo:118428243"/>
<accession>A0A9J7M4G7</accession>
<organism evidence="1 2">
    <name type="scientific">Branchiostoma floridae</name>
    <name type="common">Florida lancelet</name>
    <name type="synonym">Amphioxus</name>
    <dbReference type="NCBI Taxonomy" id="7739"/>
    <lineage>
        <taxon>Eukaryota</taxon>
        <taxon>Metazoa</taxon>
        <taxon>Chordata</taxon>
        <taxon>Cephalochordata</taxon>
        <taxon>Leptocardii</taxon>
        <taxon>Amphioxiformes</taxon>
        <taxon>Branchiostomatidae</taxon>
        <taxon>Branchiostoma</taxon>
    </lineage>
</organism>
<sequence length="157" mass="17822">MSLQDRRNNEGYKNWLRVGLALLATRDGLTNVTLRAAKELHAALKAKLGDSVEKCTCNPKKKEECKDCKSWRQELATHYKGNKSQIYWTNCTPNKWSKEPWEVAKVFMPRGQSIGNIGPETSDTSALLNFLVHCKCCNKYVSVKATQKVGHFQYSIP</sequence>
<dbReference type="AlphaFoldDB" id="A0A9J7M4G7"/>
<dbReference type="GeneID" id="118428243"/>
<protein>
    <submittedName>
        <fullName evidence="2">Uncharacterized protein CXorf38 homolog</fullName>
    </submittedName>
</protein>
<dbReference type="RefSeq" id="XP_035694143.1">
    <property type="nucleotide sequence ID" value="XM_035838250.1"/>
</dbReference>
<dbReference type="PANTHER" id="PTHR35083">
    <property type="entry name" value="RGD1565685 PROTEIN"/>
    <property type="match status" value="1"/>
</dbReference>
<dbReference type="Pfam" id="PF15112">
    <property type="entry name" value="DUF4559"/>
    <property type="match status" value="1"/>
</dbReference>
<evidence type="ECO:0000313" key="2">
    <source>
        <dbReference type="RefSeq" id="XP_035694143.1"/>
    </source>
</evidence>
<proteinExistence type="predicted"/>
<dbReference type="InterPro" id="IPR027897">
    <property type="entry name" value="DUF4559"/>
</dbReference>
<dbReference type="PANTHER" id="PTHR35083:SF1">
    <property type="entry name" value="RGD1565685 PROTEIN"/>
    <property type="match status" value="1"/>
</dbReference>